<evidence type="ECO:0000313" key="2">
    <source>
        <dbReference type="EMBL" id="KZT09409.1"/>
    </source>
</evidence>
<dbReference type="Proteomes" id="UP000076871">
    <property type="component" value="Unassembled WGS sequence"/>
</dbReference>
<gene>
    <name evidence="2" type="ORF">LAESUDRAFT_757017</name>
</gene>
<dbReference type="AlphaFoldDB" id="A0A165FTX8"/>
<dbReference type="RefSeq" id="XP_040767149.1">
    <property type="nucleotide sequence ID" value="XM_040912244.1"/>
</dbReference>
<feature type="region of interest" description="Disordered" evidence="1">
    <location>
        <begin position="1"/>
        <end position="101"/>
    </location>
</feature>
<evidence type="ECO:0000256" key="1">
    <source>
        <dbReference type="SAM" id="MobiDB-lite"/>
    </source>
</evidence>
<sequence length="165" mass="17302">MSQAFGDSSLPSQANVLDSAAGTQPVPSLSTVSRGIGASSSAVLPSEPWSDSQPFSPSEQWAVLPNIVGSGRHTSGSEGTPSSTSARACLPETTPSDLDYRYRRREIDAGVSIAVANANNIDLETLPPAYEDRDRTENHLQGQGGSRSRVAKGEDGGGQEQERVC</sequence>
<reference evidence="2 3" key="1">
    <citation type="journal article" date="2016" name="Mol. Biol. Evol.">
        <title>Comparative Genomics of Early-Diverging Mushroom-Forming Fungi Provides Insights into the Origins of Lignocellulose Decay Capabilities.</title>
        <authorList>
            <person name="Nagy L.G."/>
            <person name="Riley R."/>
            <person name="Tritt A."/>
            <person name="Adam C."/>
            <person name="Daum C."/>
            <person name="Floudas D."/>
            <person name="Sun H."/>
            <person name="Yadav J.S."/>
            <person name="Pangilinan J."/>
            <person name="Larsson K.H."/>
            <person name="Matsuura K."/>
            <person name="Barry K."/>
            <person name="Labutti K."/>
            <person name="Kuo R."/>
            <person name="Ohm R.A."/>
            <person name="Bhattacharya S.S."/>
            <person name="Shirouzu T."/>
            <person name="Yoshinaga Y."/>
            <person name="Martin F.M."/>
            <person name="Grigoriev I.V."/>
            <person name="Hibbett D.S."/>
        </authorList>
    </citation>
    <scope>NUCLEOTIDE SEQUENCE [LARGE SCALE GENOMIC DNA]</scope>
    <source>
        <strain evidence="2 3">93-53</strain>
    </source>
</reference>
<dbReference type="InParanoid" id="A0A165FTX8"/>
<feature type="compositionally biased region" description="Polar residues" evidence="1">
    <location>
        <begin position="1"/>
        <end position="59"/>
    </location>
</feature>
<keyword evidence="3" id="KW-1185">Reference proteome</keyword>
<dbReference type="GeneID" id="63829272"/>
<feature type="region of interest" description="Disordered" evidence="1">
    <location>
        <begin position="126"/>
        <end position="165"/>
    </location>
</feature>
<feature type="compositionally biased region" description="Low complexity" evidence="1">
    <location>
        <begin position="74"/>
        <end position="85"/>
    </location>
</feature>
<accession>A0A165FTX8</accession>
<organism evidence="2 3">
    <name type="scientific">Laetiporus sulphureus 93-53</name>
    <dbReference type="NCBI Taxonomy" id="1314785"/>
    <lineage>
        <taxon>Eukaryota</taxon>
        <taxon>Fungi</taxon>
        <taxon>Dikarya</taxon>
        <taxon>Basidiomycota</taxon>
        <taxon>Agaricomycotina</taxon>
        <taxon>Agaricomycetes</taxon>
        <taxon>Polyporales</taxon>
        <taxon>Laetiporus</taxon>
    </lineage>
</organism>
<feature type="compositionally biased region" description="Basic and acidic residues" evidence="1">
    <location>
        <begin position="151"/>
        <end position="165"/>
    </location>
</feature>
<proteinExistence type="predicted"/>
<evidence type="ECO:0000313" key="3">
    <source>
        <dbReference type="Proteomes" id="UP000076871"/>
    </source>
</evidence>
<protein>
    <submittedName>
        <fullName evidence="2">Uncharacterized protein</fullName>
    </submittedName>
</protein>
<name>A0A165FTX8_9APHY</name>
<dbReference type="EMBL" id="KV427612">
    <property type="protein sequence ID" value="KZT09409.1"/>
    <property type="molecule type" value="Genomic_DNA"/>
</dbReference>